<keyword evidence="2 5" id="KW-0479">Metal-binding</keyword>
<reference evidence="6" key="1">
    <citation type="journal article" date="2023" name="Nat. Commun.">
        <title>Diploid and tetraploid genomes of Acorus and the evolution of monocots.</title>
        <authorList>
            <person name="Ma L."/>
            <person name="Liu K.W."/>
            <person name="Li Z."/>
            <person name="Hsiao Y.Y."/>
            <person name="Qi Y."/>
            <person name="Fu T."/>
            <person name="Tang G.D."/>
            <person name="Zhang D."/>
            <person name="Sun W.H."/>
            <person name="Liu D.K."/>
            <person name="Li Y."/>
            <person name="Chen G.Z."/>
            <person name="Liu X.D."/>
            <person name="Liao X.Y."/>
            <person name="Jiang Y.T."/>
            <person name="Yu X."/>
            <person name="Hao Y."/>
            <person name="Huang J."/>
            <person name="Zhao X.W."/>
            <person name="Ke S."/>
            <person name="Chen Y.Y."/>
            <person name="Wu W.L."/>
            <person name="Hsu J.L."/>
            <person name="Lin Y.F."/>
            <person name="Huang M.D."/>
            <person name="Li C.Y."/>
            <person name="Huang L."/>
            <person name="Wang Z.W."/>
            <person name="Zhao X."/>
            <person name="Zhong W.Y."/>
            <person name="Peng D.H."/>
            <person name="Ahmad S."/>
            <person name="Lan S."/>
            <person name="Zhang J.S."/>
            <person name="Tsai W.C."/>
            <person name="Van de Peer Y."/>
            <person name="Liu Z.J."/>
        </authorList>
    </citation>
    <scope>NUCLEOTIDE SEQUENCE</scope>
    <source>
        <strain evidence="6">CP</strain>
    </source>
</reference>
<keyword evidence="3 6" id="KW-0223">Dioxygenase</keyword>
<proteinExistence type="inferred from homology"/>
<evidence type="ECO:0000256" key="5">
    <source>
        <dbReference type="PIRSR" id="PIRSR604294-1"/>
    </source>
</evidence>
<comment type="similarity">
    <text evidence="1">Belongs to the carotenoid oxygenase family.</text>
</comment>
<keyword evidence="4 5" id="KW-0408">Iron</keyword>
<dbReference type="GO" id="GO:0046872">
    <property type="term" value="F:metal ion binding"/>
    <property type="evidence" value="ECO:0007669"/>
    <property type="project" value="UniProtKB-KW"/>
</dbReference>
<dbReference type="PANTHER" id="PTHR10543:SF142">
    <property type="entry name" value="OS06G0162550 PROTEIN"/>
    <property type="match status" value="1"/>
</dbReference>
<dbReference type="EMBL" id="JAUJYO010000006">
    <property type="protein sequence ID" value="KAK1313862.1"/>
    <property type="molecule type" value="Genomic_DNA"/>
</dbReference>
<dbReference type="GO" id="GO:0010436">
    <property type="term" value="F:carotenoid dioxygenase activity"/>
    <property type="evidence" value="ECO:0007669"/>
    <property type="project" value="TreeGrafter"/>
</dbReference>
<evidence type="ECO:0000256" key="4">
    <source>
        <dbReference type="ARBA" id="ARBA00023004"/>
    </source>
</evidence>
<evidence type="ECO:0000256" key="3">
    <source>
        <dbReference type="ARBA" id="ARBA00022964"/>
    </source>
</evidence>
<evidence type="ECO:0000256" key="1">
    <source>
        <dbReference type="ARBA" id="ARBA00006787"/>
    </source>
</evidence>
<feature type="binding site" evidence="5">
    <location>
        <position position="259"/>
    </location>
    <ligand>
        <name>Fe cation</name>
        <dbReference type="ChEBI" id="CHEBI:24875"/>
        <note>catalytic</note>
    </ligand>
</feature>
<organism evidence="6 7">
    <name type="scientific">Acorus calamus</name>
    <name type="common">Sweet flag</name>
    <dbReference type="NCBI Taxonomy" id="4465"/>
    <lineage>
        <taxon>Eukaryota</taxon>
        <taxon>Viridiplantae</taxon>
        <taxon>Streptophyta</taxon>
        <taxon>Embryophyta</taxon>
        <taxon>Tracheophyta</taxon>
        <taxon>Spermatophyta</taxon>
        <taxon>Magnoliopsida</taxon>
        <taxon>Liliopsida</taxon>
        <taxon>Acoraceae</taxon>
        <taxon>Acorus</taxon>
    </lineage>
</organism>
<keyword evidence="7" id="KW-1185">Reference proteome</keyword>
<dbReference type="AlphaFoldDB" id="A0AAV9EKE8"/>
<dbReference type="GO" id="GO:0016121">
    <property type="term" value="P:carotene catabolic process"/>
    <property type="evidence" value="ECO:0007669"/>
    <property type="project" value="TreeGrafter"/>
</dbReference>
<feature type="binding site" evidence="5">
    <location>
        <position position="589"/>
    </location>
    <ligand>
        <name>Fe cation</name>
        <dbReference type="ChEBI" id="CHEBI:24875"/>
        <note>catalytic</note>
    </ligand>
</feature>
<feature type="binding site" evidence="5">
    <location>
        <position position="374"/>
    </location>
    <ligand>
        <name>Fe cation</name>
        <dbReference type="ChEBI" id="CHEBI:24875"/>
        <note>catalytic</note>
    </ligand>
</feature>
<evidence type="ECO:0000313" key="7">
    <source>
        <dbReference type="Proteomes" id="UP001180020"/>
    </source>
</evidence>
<evidence type="ECO:0000256" key="2">
    <source>
        <dbReference type="ARBA" id="ARBA00022723"/>
    </source>
</evidence>
<protein>
    <submittedName>
        <fullName evidence="6">Carotenoid 9,10(9',10')-cleavage dioxygenase 1</fullName>
    </submittedName>
</protein>
<feature type="binding site" evidence="5">
    <location>
        <position position="308"/>
    </location>
    <ligand>
        <name>Fe cation</name>
        <dbReference type="ChEBI" id="CHEBI:24875"/>
        <note>catalytic</note>
    </ligand>
</feature>
<dbReference type="GO" id="GO:0009570">
    <property type="term" value="C:chloroplast stroma"/>
    <property type="evidence" value="ECO:0007669"/>
    <property type="project" value="TreeGrafter"/>
</dbReference>
<keyword evidence="3 6" id="KW-0560">Oxidoreductase</keyword>
<gene>
    <name evidence="6" type="primary">CCD1</name>
    <name evidence="6" type="ORF">QJS10_CPA06g00760</name>
</gene>
<evidence type="ECO:0000313" key="6">
    <source>
        <dbReference type="EMBL" id="KAK1313862.1"/>
    </source>
</evidence>
<dbReference type="Proteomes" id="UP001180020">
    <property type="component" value="Unassembled WGS sequence"/>
</dbReference>
<comment type="cofactor">
    <cofactor evidence="5">
        <name>Fe(2+)</name>
        <dbReference type="ChEBI" id="CHEBI:29033"/>
    </cofactor>
    <text evidence="5">Binds 1 Fe(2+) ion per subunit.</text>
</comment>
<sequence>MASFSYAMNITCTVDKAPPTTPLHHLTSSLSSTLKPLLKEVKQLPLKFQVTESIKGAYNTMLEAFMDSTFKFVDTPGELIRANYAPVDEIGEAVVLSDIEGEVPKDFPEGVYLRNGPNFRYPNKLATESIFGRTSFNIFQADGMLHATFFGRGDDGEWKLSYKNRYVEADTYLIEKERNRPLFLPSIEGEPRALMVAILLNMFRFGKVNKDYNNTNVFEHAGKVYTVSENHLPYEVDTSDLKTGKIWDINGWDQPFNSHPKKAPRTGEMVMMGVNILKPYYVVGVISADGQRLLHKVDVKLERPTLAHEMGVTENYNIILDYPNRFGLGRLIANKQFIGYERGEGERSKIGVMPRYGDSDSIKWFNVKNHCSFHIINSFEDGDEVIVRVCRTSGSIISGPPNHRVNAGEWYRRAYLQPNEDSEGFDPSVDGVIFSRPFEWRLNMRTGEVVKEGHLTRNDIAMDFPVVNYRFMGLKNKFAYAQVVDSTRSSNMGLPVFKMLAKLYFDERDEENKDVMKVEYHKLEENHYCSGVHFVERPGGVDEDDGWLISYIHDEKENVSKVYIVDAKKFTESPIAKITLPHRVPYGFHGTYVCK</sequence>
<reference evidence="6" key="2">
    <citation type="submission" date="2023-06" db="EMBL/GenBank/DDBJ databases">
        <authorList>
            <person name="Ma L."/>
            <person name="Liu K.-W."/>
            <person name="Li Z."/>
            <person name="Hsiao Y.-Y."/>
            <person name="Qi Y."/>
            <person name="Fu T."/>
            <person name="Tang G."/>
            <person name="Zhang D."/>
            <person name="Sun W.-H."/>
            <person name="Liu D.-K."/>
            <person name="Li Y."/>
            <person name="Chen G.-Z."/>
            <person name="Liu X.-D."/>
            <person name="Liao X.-Y."/>
            <person name="Jiang Y.-T."/>
            <person name="Yu X."/>
            <person name="Hao Y."/>
            <person name="Huang J."/>
            <person name="Zhao X.-W."/>
            <person name="Ke S."/>
            <person name="Chen Y.-Y."/>
            <person name="Wu W.-L."/>
            <person name="Hsu J.-L."/>
            <person name="Lin Y.-F."/>
            <person name="Huang M.-D."/>
            <person name="Li C.-Y."/>
            <person name="Huang L."/>
            <person name="Wang Z.-W."/>
            <person name="Zhao X."/>
            <person name="Zhong W.-Y."/>
            <person name="Peng D.-H."/>
            <person name="Ahmad S."/>
            <person name="Lan S."/>
            <person name="Zhang J.-S."/>
            <person name="Tsai W.-C."/>
            <person name="Van De Peer Y."/>
            <person name="Liu Z.-J."/>
        </authorList>
    </citation>
    <scope>NUCLEOTIDE SEQUENCE</scope>
    <source>
        <strain evidence="6">CP</strain>
        <tissue evidence="6">Leaves</tissue>
    </source>
</reference>
<dbReference type="Pfam" id="PF03055">
    <property type="entry name" value="RPE65"/>
    <property type="match status" value="1"/>
</dbReference>
<dbReference type="InterPro" id="IPR004294">
    <property type="entry name" value="Carotenoid_Oase"/>
</dbReference>
<comment type="caution">
    <text evidence="6">The sequence shown here is derived from an EMBL/GenBank/DDBJ whole genome shotgun (WGS) entry which is preliminary data.</text>
</comment>
<accession>A0AAV9EKE8</accession>
<name>A0AAV9EKE8_ACOCL</name>
<dbReference type="PANTHER" id="PTHR10543">
    <property type="entry name" value="BETA-CAROTENE DIOXYGENASE"/>
    <property type="match status" value="1"/>
</dbReference>